<protein>
    <submittedName>
        <fullName evidence="1">Uncharacterized protein</fullName>
    </submittedName>
</protein>
<proteinExistence type="predicted"/>
<accession>A0A6H1ZZA0</accession>
<dbReference type="AlphaFoldDB" id="A0A6H1ZZA0"/>
<reference evidence="1" key="1">
    <citation type="submission" date="2020-03" db="EMBL/GenBank/DDBJ databases">
        <title>The deep terrestrial virosphere.</title>
        <authorList>
            <person name="Holmfeldt K."/>
            <person name="Nilsson E."/>
            <person name="Simone D."/>
            <person name="Lopez-Fernandez M."/>
            <person name="Wu X."/>
            <person name="de Brujin I."/>
            <person name="Lundin D."/>
            <person name="Andersson A."/>
            <person name="Bertilsson S."/>
            <person name="Dopson M."/>
        </authorList>
    </citation>
    <scope>NUCLEOTIDE SEQUENCE</scope>
    <source>
        <strain evidence="1">TM448A02797</strain>
        <strain evidence="2">TM448B03261</strain>
    </source>
</reference>
<dbReference type="EMBL" id="MT144348">
    <property type="protein sequence ID" value="QJA52540.1"/>
    <property type="molecule type" value="Genomic_DNA"/>
</dbReference>
<name>A0A6H1ZZA0_9ZZZZ</name>
<evidence type="ECO:0000313" key="2">
    <source>
        <dbReference type="EMBL" id="QJI02465.1"/>
    </source>
</evidence>
<evidence type="ECO:0000313" key="1">
    <source>
        <dbReference type="EMBL" id="QJA52540.1"/>
    </source>
</evidence>
<dbReference type="EMBL" id="MT145004">
    <property type="protein sequence ID" value="QJI02465.1"/>
    <property type="molecule type" value="Genomic_DNA"/>
</dbReference>
<gene>
    <name evidence="1" type="ORF">TM448A02797_0007</name>
    <name evidence="2" type="ORF">TM448B03261_0004</name>
</gene>
<organism evidence="1">
    <name type="scientific">viral metagenome</name>
    <dbReference type="NCBI Taxonomy" id="1070528"/>
    <lineage>
        <taxon>unclassified sequences</taxon>
        <taxon>metagenomes</taxon>
        <taxon>organismal metagenomes</taxon>
    </lineage>
</organism>
<sequence>MKLIEKIFYYGGCLAYGFTYFTKVAVKKAIEETLSQLPPKIEQKSIYEEENEPCITENGLKDIECINCHEKELRIEQVKCKRCGFTGKLPSLYRYNK</sequence>